<sequence length="885" mass="93607">MNTTTARSRVRGTLVTGVAVVALFFSILSPWSPSAATPANAAPVTGFDPGNIIDDAVFYDGYAWDAGQIQSFLNQQVPRCTINDPGRGQWTWVGNNMVSSVCLKDAQFTTATRAANAYCKAYAGGTNESAATVIAKVSRACGISPKVLLVMLEKEQSLVTDSWPFIRQYEFAMGYACPDSGPNNSANCDPSQQGFPMQVYRAAWQLQVYKAHPASYRYRPFQTNAIQWHPNVGCGTSQVYISNWATAALYIYTPYRPNQAALNAGWGTGDSCSSYGNRNFFNFYTSWFGSVRGGVTVDPKFTAHWNANGGASGIYGKPIASSIAHGNTIVTQDFERGTMYYNSWLGVTAVNGAIGTLYRSLDTIMKLGPWGPLAYPVGPEVAVAGGVRQKFANGEIYWSAATGAQAMNGSILSFYQNNGGPSGRFGFPTSAMVSTPSGWRQDFVGGAIFVNRQNGKIVPLGNGAFLSGYRAGGFVDAWGWPTDLVACRLVHDGCTLLTTKGTIAYSPASGIQLVSSRLLATWGSPSSALGYPTGPEVAVAGGVRQKFANGEIYWSAATGAQAMNGSILSFYQNNGGPSGRFGFPTSAMVSTPSGWRQDFVGGAIFVNRQNGKIVPLGNGAFLSGYRAGGFVDAWGWPTDLVACRLVHDGCTLLTTKGTIAYSPASGIQLVSSRLLATWGSPSSALGYPTGPEVAVAGGVRQKFANGEIYWSAATGAQAMNGSILSFYQNNGGPSGRFGFPTSAMVSTPSGWRQDFVGGAIFVNRQNGSVVLMNNGAMLQAYRDAGYVDGSWGWPVSAAVCTSNGDCTMKFAKGIAYYTLAHGAWFVADVTAPRSNGQEPFQVEQPTAPVEQESASVGTNKDQESAPGAQENTSSESQGGSTEMAP</sequence>
<feature type="compositionally biased region" description="Polar residues" evidence="1">
    <location>
        <begin position="869"/>
        <end position="885"/>
    </location>
</feature>
<keyword evidence="2" id="KW-0732">Signal</keyword>
<evidence type="ECO:0000313" key="4">
    <source>
        <dbReference type="Proteomes" id="UP000501387"/>
    </source>
</evidence>
<dbReference type="RefSeq" id="WP_166322334.1">
    <property type="nucleotide sequence ID" value="NZ_CP049934.1"/>
</dbReference>
<dbReference type="InterPro" id="IPR013207">
    <property type="entry name" value="LGFP"/>
</dbReference>
<dbReference type="Pfam" id="PF08310">
    <property type="entry name" value="LGFP"/>
    <property type="match status" value="4"/>
</dbReference>
<evidence type="ECO:0000256" key="2">
    <source>
        <dbReference type="SAM" id="SignalP"/>
    </source>
</evidence>
<dbReference type="Proteomes" id="UP000501387">
    <property type="component" value="Chromosome"/>
</dbReference>
<feature type="signal peptide" evidence="2">
    <location>
        <begin position="1"/>
        <end position="35"/>
    </location>
</feature>
<keyword evidence="4" id="KW-1185">Reference proteome</keyword>
<accession>A0A6G8FHW0</accession>
<dbReference type="KEGG" id="lins:G7067_04675"/>
<proteinExistence type="predicted"/>
<protein>
    <recommendedName>
        <fullName evidence="5">LGFP repeat-containing protein</fullName>
    </recommendedName>
</protein>
<evidence type="ECO:0008006" key="5">
    <source>
        <dbReference type="Google" id="ProtNLM"/>
    </source>
</evidence>
<feature type="chain" id="PRO_5039058717" description="LGFP repeat-containing protein" evidence="2">
    <location>
        <begin position="36"/>
        <end position="885"/>
    </location>
</feature>
<feature type="region of interest" description="Disordered" evidence="1">
    <location>
        <begin position="836"/>
        <end position="885"/>
    </location>
</feature>
<dbReference type="AlphaFoldDB" id="A0A6G8FHW0"/>
<evidence type="ECO:0000313" key="3">
    <source>
        <dbReference type="EMBL" id="QIM15869.1"/>
    </source>
</evidence>
<gene>
    <name evidence="3" type="ORF">G7067_04675</name>
</gene>
<evidence type="ECO:0000256" key="1">
    <source>
        <dbReference type="SAM" id="MobiDB-lite"/>
    </source>
</evidence>
<name>A0A6G8FHW0_9MICO</name>
<dbReference type="EMBL" id="CP049934">
    <property type="protein sequence ID" value="QIM15869.1"/>
    <property type="molecule type" value="Genomic_DNA"/>
</dbReference>
<organism evidence="3 4">
    <name type="scientific">Leucobacter insecticola</name>
    <dbReference type="NCBI Taxonomy" id="2714934"/>
    <lineage>
        <taxon>Bacteria</taxon>
        <taxon>Bacillati</taxon>
        <taxon>Actinomycetota</taxon>
        <taxon>Actinomycetes</taxon>
        <taxon>Micrococcales</taxon>
        <taxon>Microbacteriaceae</taxon>
        <taxon>Leucobacter</taxon>
    </lineage>
</organism>
<reference evidence="3 4" key="1">
    <citation type="submission" date="2020-03" db="EMBL/GenBank/DDBJ databases">
        <title>Leucobacter sp. nov., isolated from beetles.</title>
        <authorList>
            <person name="Hyun D.-W."/>
            <person name="Bae J.-W."/>
        </authorList>
    </citation>
    <scope>NUCLEOTIDE SEQUENCE [LARGE SCALE GENOMIC DNA]</scope>
    <source>
        <strain evidence="3 4">HDW9B</strain>
    </source>
</reference>